<proteinExistence type="inferred from homology"/>
<dbReference type="GO" id="GO:0006508">
    <property type="term" value="P:proteolysis"/>
    <property type="evidence" value="ECO:0007669"/>
    <property type="project" value="UniProtKB-KW"/>
</dbReference>
<evidence type="ECO:0000313" key="9">
    <source>
        <dbReference type="Proteomes" id="UP000004459"/>
    </source>
</evidence>
<dbReference type="InterPro" id="IPR000064">
    <property type="entry name" value="NLP_P60_dom"/>
</dbReference>
<accession>G9YKZ0</accession>
<comment type="caution">
    <text evidence="8">The sequence shown here is derived from an EMBL/GenBank/DDBJ whole genome shotgun (WGS) entry which is preliminary data.</text>
</comment>
<dbReference type="Proteomes" id="UP000004459">
    <property type="component" value="Unassembled WGS sequence"/>
</dbReference>
<dbReference type="PATRIC" id="fig|411475.3.peg.131"/>
<keyword evidence="6" id="KW-0472">Membrane</keyword>
<keyword evidence="6" id="KW-0812">Transmembrane</keyword>
<dbReference type="SUPFAM" id="SSF54001">
    <property type="entry name" value="Cysteine proteinases"/>
    <property type="match status" value="1"/>
</dbReference>
<dbReference type="AlphaFoldDB" id="G9YKZ0"/>
<evidence type="ECO:0000256" key="6">
    <source>
        <dbReference type="SAM" id="Phobius"/>
    </source>
</evidence>
<keyword evidence="3" id="KW-0378">Hydrolase</keyword>
<feature type="compositionally biased region" description="Basic and acidic residues" evidence="5">
    <location>
        <begin position="68"/>
        <end position="80"/>
    </location>
</feature>
<evidence type="ECO:0000256" key="3">
    <source>
        <dbReference type="ARBA" id="ARBA00022801"/>
    </source>
</evidence>
<evidence type="ECO:0000256" key="2">
    <source>
        <dbReference type="ARBA" id="ARBA00022670"/>
    </source>
</evidence>
<dbReference type="PROSITE" id="PS51935">
    <property type="entry name" value="NLPC_P60"/>
    <property type="match status" value="1"/>
</dbReference>
<feature type="region of interest" description="Disordered" evidence="5">
    <location>
        <begin position="1"/>
        <end position="221"/>
    </location>
</feature>
<feature type="region of interest" description="Disordered" evidence="5">
    <location>
        <begin position="233"/>
        <end position="289"/>
    </location>
</feature>
<feature type="compositionally biased region" description="Basic and acidic residues" evidence="5">
    <location>
        <begin position="89"/>
        <end position="129"/>
    </location>
</feature>
<evidence type="ECO:0000256" key="4">
    <source>
        <dbReference type="ARBA" id="ARBA00022807"/>
    </source>
</evidence>
<comment type="similarity">
    <text evidence="1">Belongs to the peptidase C40 family.</text>
</comment>
<keyword evidence="4" id="KW-0788">Thiol protease</keyword>
<dbReference type="HOGENOM" id="CLU_016043_12_1_9"/>
<name>G9YKZ0_FLAPL</name>
<reference evidence="8 9" key="1">
    <citation type="submission" date="2011-08" db="EMBL/GenBank/DDBJ databases">
        <authorList>
            <person name="Weinstock G."/>
            <person name="Sodergren E."/>
            <person name="Clifton S."/>
            <person name="Fulton L."/>
            <person name="Fulton B."/>
            <person name="Courtney L."/>
            <person name="Fronick C."/>
            <person name="Harrison M."/>
            <person name="Strong C."/>
            <person name="Farmer C."/>
            <person name="Delahaunty K."/>
            <person name="Markovic C."/>
            <person name="Hall O."/>
            <person name="Minx P."/>
            <person name="Tomlinson C."/>
            <person name="Mitreva M."/>
            <person name="Hou S."/>
            <person name="Chen J."/>
            <person name="Wollam A."/>
            <person name="Pepin K.H."/>
            <person name="Johnson M."/>
            <person name="Bhonagiri V."/>
            <person name="Zhang X."/>
            <person name="Suruliraj S."/>
            <person name="Warren W."/>
            <person name="Chinwalla A."/>
            <person name="Mardis E.R."/>
            <person name="Wilson R.K."/>
        </authorList>
    </citation>
    <scope>NUCLEOTIDE SEQUENCE [LARGE SCALE GENOMIC DNA]</scope>
    <source>
        <strain evidence="8 9">ATCC 29863</strain>
    </source>
</reference>
<evidence type="ECO:0000313" key="8">
    <source>
        <dbReference type="EMBL" id="EHM55193.1"/>
    </source>
</evidence>
<evidence type="ECO:0000256" key="5">
    <source>
        <dbReference type="SAM" id="MobiDB-lite"/>
    </source>
</evidence>
<gene>
    <name evidence="8" type="ORF">HMPREF0372_00150</name>
</gene>
<feature type="transmembrane region" description="Helical" evidence="6">
    <location>
        <begin position="343"/>
        <end position="369"/>
    </location>
</feature>
<evidence type="ECO:0000259" key="7">
    <source>
        <dbReference type="PROSITE" id="PS51935"/>
    </source>
</evidence>
<dbReference type="InterPro" id="IPR038765">
    <property type="entry name" value="Papain-like_cys_pep_sf"/>
</dbReference>
<feature type="compositionally biased region" description="Polar residues" evidence="5">
    <location>
        <begin position="249"/>
        <end position="258"/>
    </location>
</feature>
<evidence type="ECO:0000256" key="1">
    <source>
        <dbReference type="ARBA" id="ARBA00007074"/>
    </source>
</evidence>
<feature type="compositionally biased region" description="Basic and acidic residues" evidence="5">
    <location>
        <begin position="197"/>
        <end position="208"/>
    </location>
</feature>
<feature type="compositionally biased region" description="Basic and acidic residues" evidence="5">
    <location>
        <begin position="1"/>
        <end position="53"/>
    </location>
</feature>
<keyword evidence="6" id="KW-1133">Transmembrane helix</keyword>
<dbReference type="Gene3D" id="3.90.1720.10">
    <property type="entry name" value="endopeptidase domain like (from Nostoc punctiforme)"/>
    <property type="match status" value="1"/>
</dbReference>
<keyword evidence="2" id="KW-0645">Protease</keyword>
<protein>
    <submittedName>
        <fullName evidence="8">NlpC/P60 family protein</fullName>
    </submittedName>
</protein>
<sequence>MRYIDKIKEKPQVQHTLKERVKSAPKELIRRGLDDGTERLRSQLRDTAQHGQRDNFGGDQLGDAEVSGVKRAEQLAERLLGKRKKGAKHTPDAGPDRYPGSHDTPEAAKPRDDSILPPKDRLRKKEAGDPLRAQSAGRSRPQPQSALQTPPKRNIKTKDAYLKMQADPAPATPPSALQQRKSSFVRERQGTLLRSGILERRLPAREDGPSADSPSGKRPQGIEARKHLYQVSGQTDGSHVQPRPHVETSRQAMGSTAKTAVKERGVPVKSAGHPIRKTSGIGKPGGKPPVRAFPARQARRAAEAGARLARTQKAAKAARLTARQAAQAANRALRAVIAAAKALAAAATAGGGVVIAVVVVICLCGIILASPLGIFFAGPDEMTGAVSPAQAVAQINGELGEKISSMQAEGGYDTLEIQGQPPPWSDILAVFAVKTAGTADGTTVAILDAANVEALRTVFWDMTKLASSSREVEHPASGDTPAWTEQILTVTITARTPDDMRVFYSFTEGQNKALDELLANSSLLTALAGDLTISDATAKKLLADLPADLDPERRAVVETACRLVGKVNYFWGGKSLVIGWDSRWGQLTKVWADGSSTTGTYLPYGLDCSGFVDWVFYNVTDGEYVIGHGGGAHMQHTYCTPISWNEAQPGDLVFYPGDEHVGIVGGRDESGNLLIIHCAFSQNNVVITGLKGFTSIGTPAHHTENWK</sequence>
<dbReference type="EMBL" id="AGCK01000013">
    <property type="protein sequence ID" value="EHM55193.1"/>
    <property type="molecule type" value="Genomic_DNA"/>
</dbReference>
<organism evidence="8 9">
    <name type="scientific">Flavonifractor plautii ATCC 29863</name>
    <dbReference type="NCBI Taxonomy" id="411475"/>
    <lineage>
        <taxon>Bacteria</taxon>
        <taxon>Bacillati</taxon>
        <taxon>Bacillota</taxon>
        <taxon>Clostridia</taxon>
        <taxon>Eubacteriales</taxon>
        <taxon>Oscillospiraceae</taxon>
        <taxon>Flavonifractor</taxon>
    </lineage>
</organism>
<dbReference type="GO" id="GO:0008234">
    <property type="term" value="F:cysteine-type peptidase activity"/>
    <property type="evidence" value="ECO:0007669"/>
    <property type="project" value="UniProtKB-KW"/>
</dbReference>
<dbReference type="Pfam" id="PF00877">
    <property type="entry name" value="NLPC_P60"/>
    <property type="match status" value="1"/>
</dbReference>
<feature type="domain" description="NlpC/P60" evidence="7">
    <location>
        <begin position="550"/>
        <end position="707"/>
    </location>
</feature>